<dbReference type="InterPro" id="IPR047525">
    <property type="entry name" value="TfoX-like"/>
</dbReference>
<feature type="domain" description="TfoX C-terminal" evidence="1">
    <location>
        <begin position="7"/>
        <end position="78"/>
    </location>
</feature>
<gene>
    <name evidence="2" type="ORF">A5888_002045</name>
    <name evidence="3" type="ORF">A5888_003918</name>
</gene>
<dbReference type="InterPro" id="IPR007077">
    <property type="entry name" value="TfoX_C"/>
</dbReference>
<reference evidence="3" key="2">
    <citation type="submission" date="2017-05" db="EMBL/GenBank/DDBJ databases">
        <authorList>
            <consortium name="The Broad Institute Genomics Platform"/>
            <consortium name="The Broad Institute Genomic Center for Infectious Diseases"/>
            <person name="Earl A."/>
            <person name="Manson A."/>
            <person name="Schwartman J."/>
            <person name="Gilmore M."/>
            <person name="Abouelleil A."/>
            <person name="Cao P."/>
            <person name="Chapman S."/>
            <person name="Cusick C."/>
            <person name="Shea T."/>
            <person name="Young S."/>
            <person name="Neafsey D."/>
            <person name="Nusbaum C."/>
            <person name="Birren B."/>
        </authorList>
    </citation>
    <scope>NUCLEOTIDE SEQUENCE</scope>
    <source>
        <strain evidence="3">9E7_DIV0242</strain>
    </source>
</reference>
<evidence type="ECO:0000313" key="2">
    <source>
        <dbReference type="EMBL" id="OTP15831.1"/>
    </source>
</evidence>
<dbReference type="EMBL" id="NGMM01000003">
    <property type="protein sequence ID" value="OTP15831.1"/>
    <property type="molecule type" value="Genomic_DNA"/>
</dbReference>
<evidence type="ECO:0000259" key="1">
    <source>
        <dbReference type="Pfam" id="PF04994"/>
    </source>
</evidence>
<organism evidence="2">
    <name type="scientific">Candidatus Enterococcus clewellii</name>
    <dbReference type="NCBI Taxonomy" id="1834193"/>
    <lineage>
        <taxon>Bacteria</taxon>
        <taxon>Bacillati</taxon>
        <taxon>Bacillota</taxon>
        <taxon>Bacilli</taxon>
        <taxon>Lactobacillales</taxon>
        <taxon>Enterococcaceae</taxon>
        <taxon>Enterococcus</taxon>
    </lineage>
</organism>
<dbReference type="Pfam" id="PF04994">
    <property type="entry name" value="TfoX_C"/>
    <property type="match status" value="1"/>
</dbReference>
<dbReference type="Gene3D" id="1.10.150.20">
    <property type="entry name" value="5' to 3' exonuclease, C-terminal subdomain"/>
    <property type="match status" value="1"/>
</dbReference>
<name>A0A242K689_9ENTE</name>
<reference evidence="3" key="3">
    <citation type="submission" date="2024-03" db="EMBL/GenBank/DDBJ databases">
        <title>The Genome Sequence of Enterococcus sp. DIV0242b.</title>
        <authorList>
            <consortium name="The Broad Institute Genomics Platform"/>
            <consortium name="The Broad Institute Microbial Omics Core"/>
            <consortium name="The Broad Institute Genomic Center for Infectious Diseases"/>
            <person name="Earl A."/>
            <person name="Manson A."/>
            <person name="Gilmore M."/>
            <person name="Schwartman J."/>
            <person name="Shea T."/>
            <person name="Abouelleil A."/>
            <person name="Cao P."/>
            <person name="Chapman S."/>
            <person name="Cusick C."/>
            <person name="Young S."/>
            <person name="Neafsey D."/>
            <person name="Nusbaum C."/>
            <person name="Birren B."/>
        </authorList>
    </citation>
    <scope>NUCLEOTIDE SEQUENCE</scope>
    <source>
        <strain evidence="3">9E7_DIV0242</strain>
    </source>
</reference>
<reference evidence="2" key="1">
    <citation type="submission" date="2017-05" db="EMBL/GenBank/DDBJ databases">
        <title>The Genome Sequence of Enterococcus sp. 9E7_DIV0242.</title>
        <authorList>
            <consortium name="The Broad Institute Genomics Platform"/>
            <consortium name="The Broad Institute Genomic Center for Infectious Diseases"/>
            <person name="Earl A."/>
            <person name="Manson A."/>
            <person name="Schwartman J."/>
            <person name="Gilmore M."/>
            <person name="Abouelleil A."/>
            <person name="Cao P."/>
            <person name="Chapman S."/>
            <person name="Cusick C."/>
            <person name="Shea T."/>
            <person name="Young S."/>
            <person name="Neafsey D."/>
            <person name="Nusbaum C."/>
            <person name="Birren B."/>
        </authorList>
    </citation>
    <scope>NUCLEOTIDE SEQUENCE [LARGE SCALE GENOMIC DNA]</scope>
    <source>
        <strain evidence="2">9E7_DIV0242</strain>
    </source>
</reference>
<protein>
    <recommendedName>
        <fullName evidence="1">TfoX C-terminal domain-containing protein</fullName>
    </recommendedName>
</protein>
<dbReference type="OrthoDB" id="9796798at2"/>
<proteinExistence type="predicted"/>
<dbReference type="AlphaFoldDB" id="A0A242K689"/>
<dbReference type="PANTHER" id="PTHR36121">
    <property type="entry name" value="PROTEIN SXY"/>
    <property type="match status" value="1"/>
</dbReference>
<dbReference type="RefSeq" id="WP_086349115.1">
    <property type="nucleotide sequence ID" value="NZ_CP147247.1"/>
</dbReference>
<dbReference type="Proteomes" id="UP000195141">
    <property type="component" value="Chromosome"/>
</dbReference>
<sequence length="87" mass="9749">MDFEGVPGIGPVTVEKLRKVGITSLEELEEIGSMNAFLMVREMVDKGACLSFLYGLEGAVQKKRSKELSISTKEKLRRFVQSLNQEQ</sequence>
<dbReference type="EMBL" id="CP147247">
    <property type="protein sequence ID" value="WYJ92145.1"/>
    <property type="molecule type" value="Genomic_DNA"/>
</dbReference>
<evidence type="ECO:0000313" key="3">
    <source>
        <dbReference type="EMBL" id="WYJ92145.1"/>
    </source>
</evidence>
<evidence type="ECO:0000313" key="4">
    <source>
        <dbReference type="Proteomes" id="UP000195141"/>
    </source>
</evidence>
<dbReference type="PANTHER" id="PTHR36121:SF1">
    <property type="entry name" value="PROTEIN SXY"/>
    <property type="match status" value="1"/>
</dbReference>
<accession>A0A242K689</accession>
<keyword evidence="4" id="KW-1185">Reference proteome</keyword>